<feature type="compositionally biased region" description="Polar residues" evidence="1">
    <location>
        <begin position="91"/>
        <end position="101"/>
    </location>
</feature>
<dbReference type="AlphaFoldDB" id="A0A3F2REI4"/>
<evidence type="ECO:0000256" key="1">
    <source>
        <dbReference type="SAM" id="MobiDB-lite"/>
    </source>
</evidence>
<dbReference type="OrthoDB" id="168100at2759"/>
<name>A0A3F2REI4_9STRA</name>
<sequence>MVGNKHKNGIICTYPGCSKTMRTQKFKLHFTKAHLKQGEVYSVEHRREYEVAREDNSGGGEADTRTVVKHETLEGVAVITSVAAGTEPMMNPTSSASNKRPSSAMDAEAADPSSSLLVEFVAMMDQRFQELVGKMGEMIEVQKQLIDALQTKNPGVLGDQAPALALASAAEVVMKRRKKDASSGANHTGDSSGNANNGFIL</sequence>
<feature type="region of interest" description="Disordered" evidence="1">
    <location>
        <begin position="84"/>
        <end position="109"/>
    </location>
</feature>
<proteinExistence type="predicted"/>
<reference evidence="4 5" key="1">
    <citation type="submission" date="2018-07" db="EMBL/GenBank/DDBJ databases">
        <title>Genome sequencing of oomycete isolates from Chile give support for New Zealand origin for Phytophthora kernoviae and make available the first Nothophytophthora sp. genome.</title>
        <authorList>
            <person name="Studholme D.J."/>
            <person name="Sanfuentes E."/>
            <person name="Panda P."/>
            <person name="Hill R."/>
            <person name="Sambles C."/>
            <person name="Grant M."/>
            <person name="Williams N.M."/>
            <person name="Mcdougal R.L."/>
        </authorList>
    </citation>
    <scope>NUCLEOTIDE SEQUENCE [LARGE SCALE GENOMIC DNA]</scope>
    <source>
        <strain evidence="2">Chile6</strain>
        <strain evidence="3">Chile7</strain>
    </source>
</reference>
<accession>A0A3F2REI4</accession>
<dbReference type="Proteomes" id="UP000284657">
    <property type="component" value="Unassembled WGS sequence"/>
</dbReference>
<dbReference type="Proteomes" id="UP000277300">
    <property type="component" value="Unassembled WGS sequence"/>
</dbReference>
<evidence type="ECO:0000313" key="2">
    <source>
        <dbReference type="EMBL" id="RLN54816.1"/>
    </source>
</evidence>
<feature type="compositionally biased region" description="Polar residues" evidence="1">
    <location>
        <begin position="183"/>
        <end position="201"/>
    </location>
</feature>
<evidence type="ECO:0000313" key="3">
    <source>
        <dbReference type="EMBL" id="RLN58243.1"/>
    </source>
</evidence>
<evidence type="ECO:0000313" key="4">
    <source>
        <dbReference type="Proteomes" id="UP000277300"/>
    </source>
</evidence>
<comment type="caution">
    <text evidence="2">The sequence shown here is derived from an EMBL/GenBank/DDBJ whole genome shotgun (WGS) entry which is preliminary data.</text>
</comment>
<gene>
    <name evidence="3" type="ORF">BBJ29_007538</name>
    <name evidence="2" type="ORF">BBP00_00008762</name>
</gene>
<organism evidence="2 4">
    <name type="scientific">Phytophthora kernoviae</name>
    <dbReference type="NCBI Taxonomy" id="325452"/>
    <lineage>
        <taxon>Eukaryota</taxon>
        <taxon>Sar</taxon>
        <taxon>Stramenopiles</taxon>
        <taxon>Oomycota</taxon>
        <taxon>Peronosporomycetes</taxon>
        <taxon>Peronosporales</taxon>
        <taxon>Peronosporaceae</taxon>
        <taxon>Phytophthora</taxon>
    </lineage>
</organism>
<protein>
    <submittedName>
        <fullName evidence="2">Uncharacterized protein</fullName>
    </submittedName>
</protein>
<dbReference type="EMBL" id="MBDO02000483">
    <property type="protein sequence ID" value="RLN54816.1"/>
    <property type="molecule type" value="Genomic_DNA"/>
</dbReference>
<feature type="region of interest" description="Disordered" evidence="1">
    <location>
        <begin position="177"/>
        <end position="201"/>
    </location>
</feature>
<dbReference type="EMBL" id="MBAD02001126">
    <property type="protein sequence ID" value="RLN58243.1"/>
    <property type="molecule type" value="Genomic_DNA"/>
</dbReference>
<evidence type="ECO:0000313" key="5">
    <source>
        <dbReference type="Proteomes" id="UP000284657"/>
    </source>
</evidence>